<comment type="caution">
    <text evidence="1">The sequence shown here is derived from an EMBL/GenBank/DDBJ whole genome shotgun (WGS) entry which is preliminary data.</text>
</comment>
<protein>
    <submittedName>
        <fullName evidence="1">Uncharacterized protein</fullName>
    </submittedName>
</protein>
<sequence length="177" mass="18228">MALVAIVALVAHSAPCPHIEKRQFDMLSELADNSVPEVDIAGNTQLSPVAADTANTAEALTPNTVNNLAGNTLTQIDDSTNNSVTNIDYPNETQMTGNTGTAVSGNNNDIMPIINAPVTVIINNTENDHHSHPAGGKTPVGAPHPPPLAPQQLPQAQTASTQPSGVSPGGPPVQQPM</sequence>
<reference evidence="1" key="1">
    <citation type="submission" date="2022-07" db="EMBL/GenBank/DDBJ databases">
        <title>Phylogenomic reconstructions and comparative analyses of Kickxellomycotina fungi.</title>
        <authorList>
            <person name="Reynolds N.K."/>
            <person name="Stajich J.E."/>
            <person name="Barry K."/>
            <person name="Grigoriev I.V."/>
            <person name="Crous P."/>
            <person name="Smith M.E."/>
        </authorList>
    </citation>
    <scope>NUCLEOTIDE SEQUENCE</scope>
    <source>
        <strain evidence="1">CBS 102833</strain>
    </source>
</reference>
<accession>A0ACC1L5Y1</accession>
<organism evidence="1 2">
    <name type="scientific">Coemansia furcata</name>
    <dbReference type="NCBI Taxonomy" id="417177"/>
    <lineage>
        <taxon>Eukaryota</taxon>
        <taxon>Fungi</taxon>
        <taxon>Fungi incertae sedis</taxon>
        <taxon>Zoopagomycota</taxon>
        <taxon>Kickxellomycotina</taxon>
        <taxon>Kickxellomycetes</taxon>
        <taxon>Kickxellales</taxon>
        <taxon>Kickxellaceae</taxon>
        <taxon>Coemansia</taxon>
    </lineage>
</organism>
<proteinExistence type="predicted"/>
<dbReference type="Proteomes" id="UP001140096">
    <property type="component" value="Unassembled WGS sequence"/>
</dbReference>
<dbReference type="EMBL" id="JANBUP010002238">
    <property type="protein sequence ID" value="KAJ2801237.1"/>
    <property type="molecule type" value="Genomic_DNA"/>
</dbReference>
<keyword evidence="2" id="KW-1185">Reference proteome</keyword>
<evidence type="ECO:0000313" key="2">
    <source>
        <dbReference type="Proteomes" id="UP001140096"/>
    </source>
</evidence>
<name>A0ACC1L5Y1_9FUNG</name>
<feature type="non-terminal residue" evidence="1">
    <location>
        <position position="177"/>
    </location>
</feature>
<gene>
    <name evidence="1" type="ORF">H4S07_004988</name>
</gene>
<evidence type="ECO:0000313" key="1">
    <source>
        <dbReference type="EMBL" id="KAJ2801237.1"/>
    </source>
</evidence>